<feature type="compositionally biased region" description="Basic and acidic residues" evidence="2">
    <location>
        <begin position="418"/>
        <end position="454"/>
    </location>
</feature>
<gene>
    <name evidence="3" type="ORF">F7725_014323</name>
</gene>
<keyword evidence="4" id="KW-1185">Reference proteome</keyword>
<evidence type="ECO:0000256" key="2">
    <source>
        <dbReference type="SAM" id="MobiDB-lite"/>
    </source>
</evidence>
<proteinExistence type="predicted"/>
<dbReference type="EMBL" id="JAAKFY010000008">
    <property type="protein sequence ID" value="KAF3853635.1"/>
    <property type="molecule type" value="Genomic_DNA"/>
</dbReference>
<feature type="region of interest" description="Disordered" evidence="2">
    <location>
        <begin position="1"/>
        <end position="83"/>
    </location>
</feature>
<comment type="caution">
    <text evidence="3">The sequence shown here is derived from an EMBL/GenBank/DDBJ whole genome shotgun (WGS) entry which is preliminary data.</text>
</comment>
<evidence type="ECO:0000313" key="4">
    <source>
        <dbReference type="Proteomes" id="UP000518266"/>
    </source>
</evidence>
<protein>
    <submittedName>
        <fullName evidence="3">Uncharacterized protein</fullName>
    </submittedName>
</protein>
<dbReference type="OrthoDB" id="27823at2759"/>
<evidence type="ECO:0000313" key="3">
    <source>
        <dbReference type="EMBL" id="KAF3853635.1"/>
    </source>
</evidence>
<feature type="region of interest" description="Disordered" evidence="2">
    <location>
        <begin position="383"/>
        <end position="454"/>
    </location>
</feature>
<accession>A0A7J5YVU5</accession>
<feature type="compositionally biased region" description="Basic and acidic residues" evidence="2">
    <location>
        <begin position="399"/>
        <end position="411"/>
    </location>
</feature>
<dbReference type="Proteomes" id="UP000518266">
    <property type="component" value="Unassembled WGS sequence"/>
</dbReference>
<keyword evidence="1" id="KW-0175">Coiled coil</keyword>
<sequence length="481" mass="55388">MDFSDESDIMRGTSHSPVSHLLQSISASSSLERRRTLRPPPPRPKVLRPPPPPGYKPARPAPRAPPRFPRQNTTPPNIFYSPDESAMNLLDEVAGGSLSSEEEIQCQLEAEKELEREMELESQRQREEEERYQLLLRLQEVEHDMEAYAHTAEELRTMLEEEEDETARMQAMENLEFCNYTLETLALEQQQLQARTMKSPVVYGNQAMFGPVEWNYAAGPPVRRGMSVEELGDAGWARERERIAHLQHLQQLHQVQMQQQQVGYPAYGVVPHGQPQGPVMLPRPGDPVPAPGFPMAVHGGMMVPVGGPGPPPGHMPAPWPTHWDNQAQIRQGNVCQPNQVYDDRPQAVFQEKRPQGQDVYYHPGSEDGHLNVRVSERKGKHCFYQGPEDYSHQNYSRVPQEKDNNDLRTKEGYGPLEEDSRRRDDRVRENDRYEHRNPRDLEEYDRKDNYNHRDHYDRKYNERCDDKSSNILTAGKTVNLN</sequence>
<feature type="compositionally biased region" description="Pro residues" evidence="2">
    <location>
        <begin position="38"/>
        <end position="68"/>
    </location>
</feature>
<evidence type="ECO:0000256" key="1">
    <source>
        <dbReference type="SAM" id="Coils"/>
    </source>
</evidence>
<feature type="compositionally biased region" description="Low complexity" evidence="2">
    <location>
        <begin position="19"/>
        <end position="30"/>
    </location>
</feature>
<organism evidence="3 4">
    <name type="scientific">Dissostichus mawsoni</name>
    <name type="common">Antarctic cod</name>
    <dbReference type="NCBI Taxonomy" id="36200"/>
    <lineage>
        <taxon>Eukaryota</taxon>
        <taxon>Metazoa</taxon>
        <taxon>Chordata</taxon>
        <taxon>Craniata</taxon>
        <taxon>Vertebrata</taxon>
        <taxon>Euteleostomi</taxon>
        <taxon>Actinopterygii</taxon>
        <taxon>Neopterygii</taxon>
        <taxon>Teleostei</taxon>
        <taxon>Neoteleostei</taxon>
        <taxon>Acanthomorphata</taxon>
        <taxon>Eupercaria</taxon>
        <taxon>Perciformes</taxon>
        <taxon>Notothenioidei</taxon>
        <taxon>Nototheniidae</taxon>
        <taxon>Dissostichus</taxon>
    </lineage>
</organism>
<dbReference type="AlphaFoldDB" id="A0A7J5YVU5"/>
<reference evidence="3 4" key="1">
    <citation type="submission" date="2020-03" db="EMBL/GenBank/DDBJ databases">
        <title>Dissostichus mawsoni Genome sequencing and assembly.</title>
        <authorList>
            <person name="Park H."/>
        </authorList>
    </citation>
    <scope>NUCLEOTIDE SEQUENCE [LARGE SCALE GENOMIC DNA]</scope>
    <source>
        <strain evidence="3">DM0001</strain>
        <tissue evidence="3">Muscle</tissue>
    </source>
</reference>
<name>A0A7J5YVU5_DISMA</name>
<feature type="coiled-coil region" evidence="1">
    <location>
        <begin position="101"/>
        <end position="175"/>
    </location>
</feature>